<keyword evidence="6 10" id="KW-0648">Protein biosynthesis</keyword>
<name>A0A1G2C6L3_9BACT</name>
<dbReference type="InterPro" id="IPR004413">
    <property type="entry name" value="GatB"/>
</dbReference>
<comment type="similarity">
    <text evidence="1 10">Belongs to the GatB/GatE family. GatB subfamily.</text>
</comment>
<dbReference type="InterPro" id="IPR023168">
    <property type="entry name" value="GatB_Yqey_C_2"/>
</dbReference>
<evidence type="ECO:0000256" key="4">
    <source>
        <dbReference type="ARBA" id="ARBA00022741"/>
    </source>
</evidence>
<evidence type="ECO:0000256" key="7">
    <source>
        <dbReference type="ARBA" id="ARBA00024799"/>
    </source>
</evidence>
<comment type="caution">
    <text evidence="12">The sequence shown here is derived from an EMBL/GenBank/DDBJ whole genome shotgun (WGS) entry which is preliminary data.</text>
</comment>
<comment type="catalytic activity">
    <reaction evidence="8 10">
        <text>L-aspartyl-tRNA(Asn) + L-glutamine + ATP + H2O = L-asparaginyl-tRNA(Asn) + L-glutamate + ADP + phosphate + 2 H(+)</text>
        <dbReference type="Rhea" id="RHEA:14513"/>
        <dbReference type="Rhea" id="RHEA-COMP:9674"/>
        <dbReference type="Rhea" id="RHEA-COMP:9677"/>
        <dbReference type="ChEBI" id="CHEBI:15377"/>
        <dbReference type="ChEBI" id="CHEBI:15378"/>
        <dbReference type="ChEBI" id="CHEBI:29985"/>
        <dbReference type="ChEBI" id="CHEBI:30616"/>
        <dbReference type="ChEBI" id="CHEBI:43474"/>
        <dbReference type="ChEBI" id="CHEBI:58359"/>
        <dbReference type="ChEBI" id="CHEBI:78515"/>
        <dbReference type="ChEBI" id="CHEBI:78516"/>
        <dbReference type="ChEBI" id="CHEBI:456216"/>
    </reaction>
</comment>
<dbReference type="InterPro" id="IPR006075">
    <property type="entry name" value="Asn/Gln-tRNA_Trfase_suB/E_cat"/>
</dbReference>
<organism evidence="12 13">
    <name type="scientific">Candidatus Liptonbacteria bacterium GWB1_49_6</name>
    <dbReference type="NCBI Taxonomy" id="1798644"/>
    <lineage>
        <taxon>Bacteria</taxon>
        <taxon>Candidatus Liptoniibacteriota</taxon>
    </lineage>
</organism>
<dbReference type="Pfam" id="PF02934">
    <property type="entry name" value="GatB_N"/>
    <property type="match status" value="1"/>
</dbReference>
<evidence type="ECO:0000256" key="2">
    <source>
        <dbReference type="ARBA" id="ARBA00011123"/>
    </source>
</evidence>
<comment type="function">
    <text evidence="7 10">Allows the formation of correctly charged Asn-tRNA(Asn) or Gln-tRNA(Gln) through the transamidation of misacylated Asp-tRNA(Asn) or Glu-tRNA(Gln) in organisms which lack either or both of asparaginyl-tRNA or glutaminyl-tRNA synthetases. The reaction takes place in the presence of glutamine and ATP through an activated phospho-Asp-tRNA(Asn) or phospho-Glu-tRNA(Gln).</text>
</comment>
<dbReference type="InterPro" id="IPR042114">
    <property type="entry name" value="GatB_C_1"/>
</dbReference>
<dbReference type="InterPro" id="IPR014746">
    <property type="entry name" value="Gln_synth/guanido_kin_cat_dom"/>
</dbReference>
<reference evidence="12 13" key="1">
    <citation type="journal article" date="2016" name="Nat. Commun.">
        <title>Thousands of microbial genomes shed light on interconnected biogeochemical processes in an aquifer system.</title>
        <authorList>
            <person name="Anantharaman K."/>
            <person name="Brown C.T."/>
            <person name="Hug L.A."/>
            <person name="Sharon I."/>
            <person name="Castelle C.J."/>
            <person name="Probst A.J."/>
            <person name="Thomas B.C."/>
            <person name="Singh A."/>
            <person name="Wilkins M.J."/>
            <person name="Karaoz U."/>
            <person name="Brodie E.L."/>
            <person name="Williams K.H."/>
            <person name="Hubbard S.S."/>
            <person name="Banfield J.F."/>
        </authorList>
    </citation>
    <scope>NUCLEOTIDE SEQUENCE [LARGE SCALE GENOMIC DNA]</scope>
</reference>
<dbReference type="Gene3D" id="1.10.10.410">
    <property type="match status" value="1"/>
</dbReference>
<evidence type="ECO:0000256" key="5">
    <source>
        <dbReference type="ARBA" id="ARBA00022840"/>
    </source>
</evidence>
<dbReference type="GO" id="GO:0070681">
    <property type="term" value="P:glutaminyl-tRNAGln biosynthesis via transamidation"/>
    <property type="evidence" value="ECO:0007669"/>
    <property type="project" value="TreeGrafter"/>
</dbReference>
<evidence type="ECO:0000256" key="6">
    <source>
        <dbReference type="ARBA" id="ARBA00022917"/>
    </source>
</evidence>
<accession>A0A1G2C6L3</accession>
<evidence type="ECO:0000256" key="9">
    <source>
        <dbReference type="ARBA" id="ARBA00047913"/>
    </source>
</evidence>
<evidence type="ECO:0000256" key="1">
    <source>
        <dbReference type="ARBA" id="ARBA00005306"/>
    </source>
</evidence>
<keyword evidence="4 10" id="KW-0547">Nucleotide-binding</keyword>
<dbReference type="SUPFAM" id="SSF55931">
    <property type="entry name" value="Glutamine synthetase/guanido kinase"/>
    <property type="match status" value="1"/>
</dbReference>
<proteinExistence type="inferred from homology"/>
<dbReference type="Proteomes" id="UP000176648">
    <property type="component" value="Unassembled WGS sequence"/>
</dbReference>
<evidence type="ECO:0000259" key="11">
    <source>
        <dbReference type="SMART" id="SM00845"/>
    </source>
</evidence>
<evidence type="ECO:0000256" key="8">
    <source>
        <dbReference type="ARBA" id="ARBA00047380"/>
    </source>
</evidence>
<dbReference type="PROSITE" id="PS01234">
    <property type="entry name" value="GATB"/>
    <property type="match status" value="1"/>
</dbReference>
<dbReference type="NCBIfam" id="TIGR00133">
    <property type="entry name" value="gatB"/>
    <property type="match status" value="1"/>
</dbReference>
<evidence type="ECO:0000313" key="13">
    <source>
        <dbReference type="Proteomes" id="UP000176648"/>
    </source>
</evidence>
<dbReference type="InterPro" id="IPR003789">
    <property type="entry name" value="Asn/Gln_tRNA_amidoTrase-B-like"/>
</dbReference>
<sequence>MNKYIPTIGLEIHAELKTRTKMFCDSLNDPGEKRPNANVCPVCLGHPGTLPVINKKAVEAVIKVGLALGGKIAERTKFDRKNYFYPDLPKGYQISQYDEPIVLGGAMELSKAGTTIRITRIHLEEDAGRLLHSHNNNDDNDDKIGGKHSHRQESSYTLVDYNRAGVPLLELVTEPDFKSAEEAVEFAKNLQRILRYLAASDADMEKGQMRVEANVSLGKWLKGNWKMGTKVEVKNINSFRAVYGAIQYEIERQAKVLKGNGKVHQETRGWDDVKKVTVSQRSKEEAHDYRYFPEPDLLPLETKSFDLWHLRNEMPELPAEKIERFQKEFGVSREQAETLADDKRIADYFEGAVSELAARDEKTTAGIEKKPRDLLFNYLTSDLFGLMNEKGTDFSTIKITPERLAHLVDLIADGKIMSRQAKDILRTMFKEGSDPEEILNSEGLHMVSNSNELEAAVRAVIVENPAAAEDYKKGKTASMQFLIGKAMARLKGRGNPAVLKELFEKHLAS</sequence>
<comment type="subunit">
    <text evidence="2 10">Heterotrimer of A, B and C subunits.</text>
</comment>
<dbReference type="GO" id="GO:0005524">
    <property type="term" value="F:ATP binding"/>
    <property type="evidence" value="ECO:0007669"/>
    <property type="project" value="UniProtKB-KW"/>
</dbReference>
<feature type="domain" description="Asn/Gln amidotransferase" evidence="11">
    <location>
        <begin position="347"/>
        <end position="507"/>
    </location>
</feature>
<dbReference type="Gene3D" id="1.10.150.380">
    <property type="entry name" value="GatB domain, N-terminal subdomain"/>
    <property type="match status" value="1"/>
</dbReference>
<comment type="catalytic activity">
    <reaction evidence="9 10">
        <text>L-glutamyl-tRNA(Gln) + L-glutamine + ATP + H2O = L-glutaminyl-tRNA(Gln) + L-glutamate + ADP + phosphate + H(+)</text>
        <dbReference type="Rhea" id="RHEA:17521"/>
        <dbReference type="Rhea" id="RHEA-COMP:9681"/>
        <dbReference type="Rhea" id="RHEA-COMP:9684"/>
        <dbReference type="ChEBI" id="CHEBI:15377"/>
        <dbReference type="ChEBI" id="CHEBI:15378"/>
        <dbReference type="ChEBI" id="CHEBI:29985"/>
        <dbReference type="ChEBI" id="CHEBI:30616"/>
        <dbReference type="ChEBI" id="CHEBI:43474"/>
        <dbReference type="ChEBI" id="CHEBI:58359"/>
        <dbReference type="ChEBI" id="CHEBI:78520"/>
        <dbReference type="ChEBI" id="CHEBI:78521"/>
        <dbReference type="ChEBI" id="CHEBI:456216"/>
    </reaction>
</comment>
<evidence type="ECO:0000256" key="10">
    <source>
        <dbReference type="HAMAP-Rule" id="MF_00121"/>
    </source>
</evidence>
<keyword evidence="3 10" id="KW-0436">Ligase</keyword>
<dbReference type="Pfam" id="PF02637">
    <property type="entry name" value="GatB_Yqey"/>
    <property type="match status" value="1"/>
</dbReference>
<evidence type="ECO:0000256" key="3">
    <source>
        <dbReference type="ARBA" id="ARBA00022598"/>
    </source>
</evidence>
<dbReference type="InterPro" id="IPR017959">
    <property type="entry name" value="Asn/Gln-tRNA_amidoTrfase_suB/E"/>
</dbReference>
<evidence type="ECO:0000313" key="12">
    <source>
        <dbReference type="EMBL" id="OGY96409.1"/>
    </source>
</evidence>
<dbReference type="STRING" id="1798644.A2122_01600"/>
<dbReference type="EC" id="6.3.5.-" evidence="10"/>
<dbReference type="SUPFAM" id="SSF89095">
    <property type="entry name" value="GatB/YqeY motif"/>
    <property type="match status" value="1"/>
</dbReference>
<dbReference type="InterPro" id="IPR017958">
    <property type="entry name" value="Gln-tRNA_amidoTrfase_suB_CS"/>
</dbReference>
<dbReference type="InterPro" id="IPR018027">
    <property type="entry name" value="Asn/Gln_amidotransferase"/>
</dbReference>
<dbReference type="NCBIfam" id="NF004012">
    <property type="entry name" value="PRK05477.1-2"/>
    <property type="match status" value="1"/>
</dbReference>
<dbReference type="PANTHER" id="PTHR11659">
    <property type="entry name" value="GLUTAMYL-TRNA GLN AMIDOTRANSFERASE SUBUNIT B MITOCHONDRIAL AND PROKARYOTIC PET112-RELATED"/>
    <property type="match status" value="1"/>
</dbReference>
<dbReference type="AlphaFoldDB" id="A0A1G2C6L3"/>
<dbReference type="GO" id="GO:0050566">
    <property type="term" value="F:asparaginyl-tRNA synthase (glutamine-hydrolyzing) activity"/>
    <property type="evidence" value="ECO:0007669"/>
    <property type="project" value="RHEA"/>
</dbReference>
<dbReference type="EMBL" id="MHKU01000032">
    <property type="protein sequence ID" value="OGY96409.1"/>
    <property type="molecule type" value="Genomic_DNA"/>
</dbReference>
<dbReference type="PANTHER" id="PTHR11659:SF0">
    <property type="entry name" value="GLUTAMYL-TRNA(GLN) AMIDOTRANSFERASE SUBUNIT B, MITOCHONDRIAL"/>
    <property type="match status" value="1"/>
</dbReference>
<dbReference type="GO" id="GO:0006412">
    <property type="term" value="P:translation"/>
    <property type="evidence" value="ECO:0007669"/>
    <property type="project" value="UniProtKB-UniRule"/>
</dbReference>
<dbReference type="NCBIfam" id="NF004014">
    <property type="entry name" value="PRK05477.1-4"/>
    <property type="match status" value="1"/>
</dbReference>
<gene>
    <name evidence="10" type="primary">gatB</name>
    <name evidence="12" type="ORF">A2122_01600</name>
</gene>
<keyword evidence="5 10" id="KW-0067">ATP-binding</keyword>
<dbReference type="GO" id="GO:0050567">
    <property type="term" value="F:glutaminyl-tRNA synthase (glutamine-hydrolyzing) activity"/>
    <property type="evidence" value="ECO:0007669"/>
    <property type="project" value="UniProtKB-UniRule"/>
</dbReference>
<protein>
    <recommendedName>
        <fullName evidence="10">Aspartyl/glutamyl-tRNA(Asn/Gln) amidotransferase subunit B</fullName>
        <shortName evidence="10">Asp/Glu-ADT subunit B</shortName>
        <ecNumber evidence="10">6.3.5.-</ecNumber>
    </recommendedName>
</protein>
<dbReference type="SMART" id="SM00845">
    <property type="entry name" value="GatB_Yqey"/>
    <property type="match status" value="1"/>
</dbReference>
<dbReference type="HAMAP" id="MF_00121">
    <property type="entry name" value="GatB"/>
    <property type="match status" value="1"/>
</dbReference>